<evidence type="ECO:0000313" key="1">
    <source>
        <dbReference type="EMBL" id="CAL5229161.1"/>
    </source>
</evidence>
<protein>
    <submittedName>
        <fullName evidence="1">G12435 protein</fullName>
    </submittedName>
</protein>
<evidence type="ECO:0000313" key="2">
    <source>
        <dbReference type="Proteomes" id="UP001497392"/>
    </source>
</evidence>
<proteinExistence type="predicted"/>
<dbReference type="EMBL" id="CAXHTA020000020">
    <property type="protein sequence ID" value="CAL5229161.1"/>
    <property type="molecule type" value="Genomic_DNA"/>
</dbReference>
<organism evidence="1 2">
    <name type="scientific">Coccomyxa viridis</name>
    <dbReference type="NCBI Taxonomy" id="1274662"/>
    <lineage>
        <taxon>Eukaryota</taxon>
        <taxon>Viridiplantae</taxon>
        <taxon>Chlorophyta</taxon>
        <taxon>core chlorophytes</taxon>
        <taxon>Trebouxiophyceae</taxon>
        <taxon>Trebouxiophyceae incertae sedis</taxon>
        <taxon>Coccomyxaceae</taxon>
        <taxon>Coccomyxa</taxon>
    </lineage>
</organism>
<gene>
    <name evidence="1" type="primary">g12435</name>
    <name evidence="1" type="ORF">VP750_LOCUS11067</name>
</gene>
<dbReference type="Proteomes" id="UP001497392">
    <property type="component" value="Unassembled WGS sequence"/>
</dbReference>
<reference evidence="1 2" key="1">
    <citation type="submission" date="2024-06" db="EMBL/GenBank/DDBJ databases">
        <authorList>
            <person name="Kraege A."/>
            <person name="Thomma B."/>
        </authorList>
    </citation>
    <scope>NUCLEOTIDE SEQUENCE [LARGE SCALE GENOMIC DNA]</scope>
</reference>
<sequence>MTEAAPDKVQIKYTQQYRELKQILLAKHFAGQGVQKKVDVDGLEITFTEGPPLKKFVTPPKLSEDLAKYLEDK</sequence>
<name>A0ABP1GAB7_9CHLO</name>
<keyword evidence="2" id="KW-1185">Reference proteome</keyword>
<accession>A0ABP1GAB7</accession>
<comment type="caution">
    <text evidence="1">The sequence shown here is derived from an EMBL/GenBank/DDBJ whole genome shotgun (WGS) entry which is preliminary data.</text>
</comment>